<dbReference type="EMBL" id="CP111024">
    <property type="protein sequence ID" value="WAR23411.1"/>
    <property type="molecule type" value="Genomic_DNA"/>
</dbReference>
<evidence type="ECO:0000313" key="2">
    <source>
        <dbReference type="Proteomes" id="UP001164746"/>
    </source>
</evidence>
<reference evidence="1" key="1">
    <citation type="submission" date="2022-11" db="EMBL/GenBank/DDBJ databases">
        <title>Centuries of genome instability and evolution in soft-shell clam transmissible cancer (bioRxiv).</title>
        <authorList>
            <person name="Hart S.F.M."/>
            <person name="Yonemitsu M.A."/>
            <person name="Giersch R.M."/>
            <person name="Beal B.F."/>
            <person name="Arriagada G."/>
            <person name="Davis B.W."/>
            <person name="Ostrander E.A."/>
            <person name="Goff S.P."/>
            <person name="Metzger M.J."/>
        </authorList>
    </citation>
    <scope>NUCLEOTIDE SEQUENCE</scope>
    <source>
        <strain evidence="1">MELC-2E11</strain>
        <tissue evidence="1">Siphon/mantle</tissue>
    </source>
</reference>
<sequence length="37" mass="4059">MTPYVGGTTRPILTIVYGIAQIHKKSLTARAHHAFAH</sequence>
<gene>
    <name evidence="1" type="ORF">MAR_037080</name>
</gene>
<organism evidence="1 2">
    <name type="scientific">Mya arenaria</name>
    <name type="common">Soft-shell clam</name>
    <dbReference type="NCBI Taxonomy" id="6604"/>
    <lineage>
        <taxon>Eukaryota</taxon>
        <taxon>Metazoa</taxon>
        <taxon>Spiralia</taxon>
        <taxon>Lophotrochozoa</taxon>
        <taxon>Mollusca</taxon>
        <taxon>Bivalvia</taxon>
        <taxon>Autobranchia</taxon>
        <taxon>Heteroconchia</taxon>
        <taxon>Euheterodonta</taxon>
        <taxon>Imparidentia</taxon>
        <taxon>Neoheterodontei</taxon>
        <taxon>Myida</taxon>
        <taxon>Myoidea</taxon>
        <taxon>Myidae</taxon>
        <taxon>Mya</taxon>
    </lineage>
</organism>
<dbReference type="Proteomes" id="UP001164746">
    <property type="component" value="Chromosome 13"/>
</dbReference>
<evidence type="ECO:0000313" key="1">
    <source>
        <dbReference type="EMBL" id="WAR23411.1"/>
    </source>
</evidence>
<proteinExistence type="predicted"/>
<keyword evidence="2" id="KW-1185">Reference proteome</keyword>
<name>A0ABY7FW55_MYAAR</name>
<accession>A0ABY7FW55</accession>
<protein>
    <submittedName>
        <fullName evidence="1">Uncharacterized protein</fullName>
    </submittedName>
</protein>